<dbReference type="Proteomes" id="UP000005239">
    <property type="component" value="Unassembled WGS sequence"/>
</dbReference>
<reference evidence="2" key="1">
    <citation type="journal article" date="2008" name="Nat. Genet.">
        <title>The Pristionchus pacificus genome provides a unique perspective on nematode lifestyle and parasitism.</title>
        <authorList>
            <person name="Dieterich C."/>
            <person name="Clifton S.W."/>
            <person name="Schuster L.N."/>
            <person name="Chinwalla A."/>
            <person name="Delehaunty K."/>
            <person name="Dinkelacker I."/>
            <person name="Fulton L."/>
            <person name="Fulton R."/>
            <person name="Godfrey J."/>
            <person name="Minx P."/>
            <person name="Mitreva M."/>
            <person name="Roeseler W."/>
            <person name="Tian H."/>
            <person name="Witte H."/>
            <person name="Yang S.P."/>
            <person name="Wilson R.K."/>
            <person name="Sommer R.J."/>
        </authorList>
    </citation>
    <scope>NUCLEOTIDE SEQUENCE [LARGE SCALE GENOMIC DNA]</scope>
    <source>
        <strain evidence="2">PS312</strain>
    </source>
</reference>
<dbReference type="GO" id="GO:0000768">
    <property type="term" value="P:syncytium formation by plasma membrane fusion"/>
    <property type="evidence" value="ECO:0000318"/>
    <property type="project" value="GO_Central"/>
</dbReference>
<dbReference type="PANTHER" id="PTHR37415:SF2">
    <property type="entry name" value="EFF-1A-RELATED"/>
    <property type="match status" value="1"/>
</dbReference>
<dbReference type="Gene3D" id="2.60.40.3980">
    <property type="entry name" value="Cell-cell fusogen EFF/AFF, domain 3"/>
    <property type="match status" value="1"/>
</dbReference>
<gene>
    <name evidence="1" type="primary">WBGene00273980</name>
</gene>
<evidence type="ECO:0000313" key="1">
    <source>
        <dbReference type="EnsemblMetazoa" id="PPA35611.1"/>
    </source>
</evidence>
<dbReference type="AlphaFoldDB" id="A0A2A6B662"/>
<dbReference type="InterPro" id="IPR043076">
    <property type="entry name" value="Fusogen_EFF/AFF_dom3"/>
</dbReference>
<protein>
    <submittedName>
        <fullName evidence="1">Eff-1</fullName>
    </submittedName>
</protein>
<accession>A0A8R1UMA6</accession>
<dbReference type="InterPro" id="IPR029213">
    <property type="entry name" value="Fusogen_EFF/AFF"/>
</dbReference>
<accession>A0A2A6B662</accession>
<dbReference type="OrthoDB" id="5816567at2759"/>
<dbReference type="EnsemblMetazoa" id="PPA35611.1">
    <property type="protein sequence ID" value="PPA35611.1"/>
    <property type="gene ID" value="WBGene00273980"/>
</dbReference>
<sequence>MIFSSLLLYTIILPHLIYSFPRSFTPQFKVIPPHCIKTPSIIAHPSKGEGSLKSLEMHFSIGLHTTVCFRLEDTNDNSTQSNQSLLHTVTLSSIEHHHPVTQKYNFGIPEVSADCFCECESTERCSSSSYEFIKCPEGKDQTHGCYRTFFPNQSNKSCESSSPMGSNLCCELKFNPFENKTYTAIRLGDPSTFAIFTYVSYDYSGNSWIERDKNTIRIQIDGRSQENNLDSSGLLKLVVSAWGRVSHQLESGMYFTQSNPGGEMEGIRKEQINDITDTNVYQLGWYRQDEKSGHFYVQNGAVIAKNLHGAKVIDCKEQRYSSSLAANFYMPGRFTLPPYVEERHHWIERAAFYDGSMRQVIVSHSEGTNLYIGLHVSKGSEGNVVFLHNSSRIDSFDGSILVDSHSRHYLNLSLSESTGKLNGLIHASESVASPQIHMFTVYVHEVVSTNRSLLVPLPATVDKGRKLVCMRAEEEKEEDSICAVLPYHEEALEIDVENNSWRELKGRCPECNHISYNSFIDNLNPLKLFGGFQSLGDGFTKAADFLIYIIGLIILYLLITKFIIPVCQVIFTDISQVIVQQEKICCVCPLLVAKITQSQRNRSQTEVEIEERRRKMKRNNDVLPGDYV</sequence>
<evidence type="ECO:0000313" key="2">
    <source>
        <dbReference type="Proteomes" id="UP000005239"/>
    </source>
</evidence>
<reference evidence="1" key="2">
    <citation type="submission" date="2022-06" db="UniProtKB">
        <authorList>
            <consortium name="EnsemblMetazoa"/>
        </authorList>
    </citation>
    <scope>IDENTIFICATION</scope>
    <source>
        <strain evidence="1">PS312</strain>
    </source>
</reference>
<dbReference type="GO" id="GO:0044291">
    <property type="term" value="C:cell-cell contact zone"/>
    <property type="evidence" value="ECO:0000318"/>
    <property type="project" value="GO_Central"/>
</dbReference>
<name>A0A2A6B662_PRIPA</name>
<dbReference type="PANTHER" id="PTHR37415">
    <property type="entry name" value="EFF-1A"/>
    <property type="match status" value="1"/>
</dbReference>
<dbReference type="Gene3D" id="2.60.98.60">
    <property type="entry name" value="Cell-cell fusogen EFF/AFF, domain 1"/>
    <property type="match status" value="3"/>
</dbReference>
<organism evidence="1 2">
    <name type="scientific">Pristionchus pacificus</name>
    <name type="common">Parasitic nematode worm</name>
    <dbReference type="NCBI Taxonomy" id="54126"/>
    <lineage>
        <taxon>Eukaryota</taxon>
        <taxon>Metazoa</taxon>
        <taxon>Ecdysozoa</taxon>
        <taxon>Nematoda</taxon>
        <taxon>Chromadorea</taxon>
        <taxon>Rhabditida</taxon>
        <taxon>Rhabditina</taxon>
        <taxon>Diplogasteromorpha</taxon>
        <taxon>Diplogasteroidea</taxon>
        <taxon>Neodiplogasteridae</taxon>
        <taxon>Pristionchus</taxon>
    </lineage>
</organism>
<proteinExistence type="predicted"/>
<dbReference type="Pfam" id="PF14884">
    <property type="entry name" value="EFF-AFF"/>
    <property type="match status" value="1"/>
</dbReference>
<keyword evidence="2" id="KW-1185">Reference proteome</keyword>